<name>A0ACC0CVA7_9PEZI</name>
<keyword evidence="2" id="KW-1185">Reference proteome</keyword>
<organism evidence="1 2">
    <name type="scientific">Hypoxylon rubiginosum</name>
    <dbReference type="NCBI Taxonomy" id="110542"/>
    <lineage>
        <taxon>Eukaryota</taxon>
        <taxon>Fungi</taxon>
        <taxon>Dikarya</taxon>
        <taxon>Ascomycota</taxon>
        <taxon>Pezizomycotina</taxon>
        <taxon>Sordariomycetes</taxon>
        <taxon>Xylariomycetidae</taxon>
        <taxon>Xylariales</taxon>
        <taxon>Hypoxylaceae</taxon>
        <taxon>Hypoxylon</taxon>
    </lineage>
</organism>
<evidence type="ECO:0000313" key="1">
    <source>
        <dbReference type="EMBL" id="KAI6084433.1"/>
    </source>
</evidence>
<proteinExistence type="predicted"/>
<protein>
    <submittedName>
        <fullName evidence="1">Multidrug resistance protein Fnx1</fullName>
    </submittedName>
</protein>
<evidence type="ECO:0000313" key="2">
    <source>
        <dbReference type="Proteomes" id="UP001497680"/>
    </source>
</evidence>
<reference evidence="1 2" key="1">
    <citation type="journal article" date="2022" name="New Phytol.">
        <title>Ecological generalism drives hyperdiversity of secondary metabolite gene clusters in xylarialean endophytes.</title>
        <authorList>
            <person name="Franco M.E.E."/>
            <person name="Wisecaver J.H."/>
            <person name="Arnold A.E."/>
            <person name="Ju Y.M."/>
            <person name="Slot J.C."/>
            <person name="Ahrendt S."/>
            <person name="Moore L.P."/>
            <person name="Eastman K.E."/>
            <person name="Scott K."/>
            <person name="Konkel Z."/>
            <person name="Mondo S.J."/>
            <person name="Kuo A."/>
            <person name="Hayes R.D."/>
            <person name="Haridas S."/>
            <person name="Andreopoulos B."/>
            <person name="Riley R."/>
            <person name="LaButti K."/>
            <person name="Pangilinan J."/>
            <person name="Lipzen A."/>
            <person name="Amirebrahimi M."/>
            <person name="Yan J."/>
            <person name="Adam C."/>
            <person name="Keymanesh K."/>
            <person name="Ng V."/>
            <person name="Louie K."/>
            <person name="Northen T."/>
            <person name="Drula E."/>
            <person name="Henrissat B."/>
            <person name="Hsieh H.M."/>
            <person name="Youens-Clark K."/>
            <person name="Lutzoni F."/>
            <person name="Miadlikowska J."/>
            <person name="Eastwood D.C."/>
            <person name="Hamelin R.C."/>
            <person name="Grigoriev I.V."/>
            <person name="U'Ren J.M."/>
        </authorList>
    </citation>
    <scope>NUCLEOTIDE SEQUENCE [LARGE SCALE GENOMIC DNA]</scope>
    <source>
        <strain evidence="1 2">ER1909</strain>
    </source>
</reference>
<dbReference type="Proteomes" id="UP001497680">
    <property type="component" value="Unassembled WGS sequence"/>
</dbReference>
<sequence length="555" mass="59761">MSNDLPSANSQKPHYGWRFWTILFSLSITSILSALDISVISTALPSIIHDLGASPAYAWVGNVYFLTATAFQPIYGQTANIFGRRSLTLLATLLFAIGSAVSATAGNINTLIGGRTIQGIGGGGINVLVELIVCDLVPLRDRSKFIGVIFIAFTIAVCIGPVIGGAIAERATWRWIFYLNLPIAGVSLVLLFFFLQVKYTKDSVKNMLRRIDLIGNALLIASVVAILLAITYGGVEWPWSSWRALVPLILGLAGLVGFLALESSGLILEPTMPMRMFANRTSLGAFALTFLHGILTYWILYYLPVYFQAVLEKTPIDSGVGLLPSAIGTMPFAMVAGTALSKFGHYRPWHFTGFALCALGYGLLTRLDAESTTGYWVGVQILIAAGLGVLFTTTLPAIQAPLPEADTAITTATWGFLRSFGGVWGVAIPSAIFNSRVNDLLATRVTDPELRARLADGGAYALASREFMRSLDGNPGLKEAVVGVYVDALQRAWQVAIAFCVLGFLVAMVVEEIPLRRELQTEFGIDHGEKDGDTEEVSDGNAKKEPVVAIDEGKN</sequence>
<dbReference type="EMBL" id="MU394337">
    <property type="protein sequence ID" value="KAI6084433.1"/>
    <property type="molecule type" value="Genomic_DNA"/>
</dbReference>
<accession>A0ACC0CVA7</accession>
<comment type="caution">
    <text evidence="1">The sequence shown here is derived from an EMBL/GenBank/DDBJ whole genome shotgun (WGS) entry which is preliminary data.</text>
</comment>
<gene>
    <name evidence="1" type="ORF">F4821DRAFT_280060</name>
</gene>